<proteinExistence type="predicted"/>
<dbReference type="Proteomes" id="UP000653305">
    <property type="component" value="Unassembled WGS sequence"/>
</dbReference>
<comment type="caution">
    <text evidence="1">The sequence shown here is derived from an EMBL/GenBank/DDBJ whole genome shotgun (WGS) entry which is preliminary data.</text>
</comment>
<keyword evidence="2" id="KW-1185">Reference proteome</keyword>
<protein>
    <submittedName>
        <fullName evidence="1">Uncharacterized protein</fullName>
    </submittedName>
</protein>
<sequence>MLRPSISVCGSTDTALQHNSKLIIARFSSENAIACNPNTVDSLPGRDTAPFSNVKLRREEVRLVRRAHRGQRLVHETHET</sequence>
<evidence type="ECO:0000313" key="1">
    <source>
        <dbReference type="EMBL" id="GFP94157.1"/>
    </source>
</evidence>
<gene>
    <name evidence="1" type="ORF">PHJA_001560200</name>
</gene>
<accession>A0A830C0U3</accession>
<dbReference type="EMBL" id="BMAC01000337">
    <property type="protein sequence ID" value="GFP94157.1"/>
    <property type="molecule type" value="Genomic_DNA"/>
</dbReference>
<dbReference type="AlphaFoldDB" id="A0A830C0U3"/>
<name>A0A830C0U3_9LAMI</name>
<reference evidence="1" key="1">
    <citation type="submission" date="2020-07" db="EMBL/GenBank/DDBJ databases">
        <title>Ethylene signaling mediates host invasion by parasitic plants.</title>
        <authorList>
            <person name="Yoshida S."/>
        </authorList>
    </citation>
    <scope>NUCLEOTIDE SEQUENCE</scope>
    <source>
        <strain evidence="1">Okayama</strain>
    </source>
</reference>
<evidence type="ECO:0000313" key="2">
    <source>
        <dbReference type="Proteomes" id="UP000653305"/>
    </source>
</evidence>
<organism evidence="1 2">
    <name type="scientific">Phtheirospermum japonicum</name>
    <dbReference type="NCBI Taxonomy" id="374723"/>
    <lineage>
        <taxon>Eukaryota</taxon>
        <taxon>Viridiplantae</taxon>
        <taxon>Streptophyta</taxon>
        <taxon>Embryophyta</taxon>
        <taxon>Tracheophyta</taxon>
        <taxon>Spermatophyta</taxon>
        <taxon>Magnoliopsida</taxon>
        <taxon>eudicotyledons</taxon>
        <taxon>Gunneridae</taxon>
        <taxon>Pentapetalae</taxon>
        <taxon>asterids</taxon>
        <taxon>lamiids</taxon>
        <taxon>Lamiales</taxon>
        <taxon>Orobanchaceae</taxon>
        <taxon>Orobanchaceae incertae sedis</taxon>
        <taxon>Phtheirospermum</taxon>
    </lineage>
</organism>